<comment type="caution">
    <text evidence="2">The sequence shown here is derived from an EMBL/GenBank/DDBJ whole genome shotgun (WGS) entry which is preliminary data.</text>
</comment>
<feature type="region of interest" description="Disordered" evidence="1">
    <location>
        <begin position="174"/>
        <end position="390"/>
    </location>
</feature>
<feature type="region of interest" description="Disordered" evidence="1">
    <location>
        <begin position="1"/>
        <end position="86"/>
    </location>
</feature>
<feature type="compositionally biased region" description="Basic residues" evidence="1">
    <location>
        <begin position="551"/>
        <end position="561"/>
    </location>
</feature>
<dbReference type="Proteomes" id="UP000033647">
    <property type="component" value="Unassembled WGS sequence"/>
</dbReference>
<reference evidence="2 3" key="1">
    <citation type="submission" date="2015-03" db="EMBL/GenBank/DDBJ databases">
        <title>RNA-seq based gene annotation and comparative genomics of four Zymoseptoria species reveal species-specific pathogenicity related genes and transposable element activity.</title>
        <authorList>
            <person name="Grandaubert J."/>
            <person name="Bhattacharyya A."/>
            <person name="Stukenbrock E.H."/>
        </authorList>
    </citation>
    <scope>NUCLEOTIDE SEQUENCE [LARGE SCALE GENOMIC DNA]</scope>
    <source>
        <strain evidence="2 3">Zb18110</strain>
    </source>
</reference>
<dbReference type="OrthoDB" id="63113at2759"/>
<feature type="compositionally biased region" description="Acidic residues" evidence="1">
    <location>
        <begin position="65"/>
        <end position="77"/>
    </location>
</feature>
<feature type="compositionally biased region" description="Low complexity" evidence="1">
    <location>
        <begin position="185"/>
        <end position="232"/>
    </location>
</feature>
<keyword evidence="3" id="KW-1185">Reference proteome</keyword>
<sequence>MDNFNPVNNNRRRRLAHQQSPFPYSNHPYHAQPPQDWELRDRYDEREQQHLLQQQHDERGGYYVEELDSDEEDEGEGDDRKRDIARHNRRSTYGGLGNDRLYFADEIHPQRRLFSDQQQMQTYPIPPILSSREELVLQSAYERIALARSQGRTNVDLTPEEIAAIELQRAGHLPILPPNNRRVDPASTASLASPPATPKATKSATAATASSKSKVKTGSRSSSAASLAGQQSTVKPKKKTTIFGGSSSPTKSKSRHTSRKNSLQLDAAPSLPPPETNRVPLSQYHGMGTNFPPGSNARYATNSRPRSSSRYALSPGGRVSNTHRVASSPAPSRPRGLNPRERPRSGNGQGPARESQYYDRGPPYTSRYEHDTYTDDHDRDYAYPTLPSRYQVDDQDIDDYYATAMPASASAAKPPDLRRVRRSGPAQVPLSDYARPNSRETAGSPVDNIRYANVRRNVPSASPIGRSRSPLPRDGRDVPLRPGFDRVRSNESYGSTPEEEDENSEGSSDDQGVRVEVGLDGSVARRNERGVSGEASAGKKGKGVVGAGSGARKRKGGGGRR</sequence>
<feature type="compositionally biased region" description="Polar residues" evidence="1">
    <location>
        <begin position="298"/>
        <end position="311"/>
    </location>
</feature>
<evidence type="ECO:0000256" key="1">
    <source>
        <dbReference type="SAM" id="MobiDB-lite"/>
    </source>
</evidence>
<evidence type="ECO:0000313" key="2">
    <source>
        <dbReference type="EMBL" id="KJY01971.1"/>
    </source>
</evidence>
<dbReference type="AlphaFoldDB" id="A0A0F4H0H7"/>
<accession>A0A0F4H0H7</accession>
<organism evidence="2 3">
    <name type="scientific">Zymoseptoria brevis</name>
    <dbReference type="NCBI Taxonomy" id="1047168"/>
    <lineage>
        <taxon>Eukaryota</taxon>
        <taxon>Fungi</taxon>
        <taxon>Dikarya</taxon>
        <taxon>Ascomycota</taxon>
        <taxon>Pezizomycotina</taxon>
        <taxon>Dothideomycetes</taxon>
        <taxon>Dothideomycetidae</taxon>
        <taxon>Mycosphaerellales</taxon>
        <taxon>Mycosphaerellaceae</taxon>
        <taxon>Zymoseptoria</taxon>
    </lineage>
</organism>
<name>A0A0F4H0H7_9PEZI</name>
<proteinExistence type="predicted"/>
<feature type="compositionally biased region" description="Acidic residues" evidence="1">
    <location>
        <begin position="497"/>
        <end position="508"/>
    </location>
</feature>
<dbReference type="EMBL" id="LAFY01000258">
    <property type="protein sequence ID" value="KJY01971.1"/>
    <property type="molecule type" value="Genomic_DNA"/>
</dbReference>
<evidence type="ECO:0000313" key="3">
    <source>
        <dbReference type="Proteomes" id="UP000033647"/>
    </source>
</evidence>
<feature type="compositionally biased region" description="Basic and acidic residues" evidence="1">
    <location>
        <begin position="37"/>
        <end position="60"/>
    </location>
</feature>
<feature type="region of interest" description="Disordered" evidence="1">
    <location>
        <begin position="406"/>
        <end position="561"/>
    </location>
</feature>
<dbReference type="STRING" id="1047168.A0A0F4H0H7"/>
<protein>
    <submittedName>
        <fullName evidence="2">Uncharacterized protein</fullName>
    </submittedName>
</protein>
<feature type="compositionally biased region" description="Basic and acidic residues" evidence="1">
    <location>
        <begin position="367"/>
        <end position="381"/>
    </location>
</feature>
<feature type="compositionally biased region" description="Basic and acidic residues" evidence="1">
    <location>
        <begin position="471"/>
        <end position="489"/>
    </location>
</feature>
<gene>
    <name evidence="2" type="ORF">TI39_contig266g00004</name>
</gene>